<dbReference type="InterPro" id="IPR002490">
    <property type="entry name" value="V-ATPase_116kDa_su"/>
</dbReference>
<dbReference type="GO" id="GO:0051117">
    <property type="term" value="F:ATPase binding"/>
    <property type="evidence" value="ECO:0007669"/>
    <property type="project" value="TreeGrafter"/>
</dbReference>
<dbReference type="GO" id="GO:0016471">
    <property type="term" value="C:vacuolar proton-transporting V-type ATPase complex"/>
    <property type="evidence" value="ECO:0007669"/>
    <property type="project" value="TreeGrafter"/>
</dbReference>
<feature type="coiled-coil region" evidence="8">
    <location>
        <begin position="76"/>
        <end position="103"/>
    </location>
</feature>
<dbReference type="NCBIfam" id="NF004429">
    <property type="entry name" value="PRK05771.2-2"/>
    <property type="match status" value="1"/>
</dbReference>
<proteinExistence type="inferred from homology"/>
<evidence type="ECO:0000256" key="3">
    <source>
        <dbReference type="ARBA" id="ARBA00022448"/>
    </source>
</evidence>
<feature type="transmembrane region" description="Helical" evidence="9">
    <location>
        <begin position="350"/>
        <end position="370"/>
    </location>
</feature>
<dbReference type="PANTHER" id="PTHR11629:SF63">
    <property type="entry name" value="V-TYPE PROTON ATPASE SUBUNIT A"/>
    <property type="match status" value="1"/>
</dbReference>
<evidence type="ECO:0000313" key="11">
    <source>
        <dbReference type="Proteomes" id="UP000002318"/>
    </source>
</evidence>
<dbReference type="EMBL" id="CP002116">
    <property type="protein sequence ID" value="ADK81570.1"/>
    <property type="molecule type" value="Genomic_DNA"/>
</dbReference>
<keyword evidence="11" id="KW-1185">Reference proteome</keyword>
<sequence length="607" mass="67068">MIVPMKKVVLVTTETRKSDSIAKLQDFGLLHIEQLAGSGERLEELKKTRDMVDRAIFTLSPDAPEESGGPSSFDAALELARRVNRQAERIRELSDDVERFERERERVVPWGDFDPLMIEELKKRGIALRLFELSAEQAKTAGTVKNLFPVRTTKSVRYVAVVDDGSLAAEGWKEFLPPEKPLSEIEGAIEDRHSQITHIQEELDRLSSSRNRLARVLNELDEMVQFENVVTGMHSEGTIVYLKGFIPEKRSEDIKKMAAKNGMGIIITDPDDEDQVPTLVENPKAISIIQPVFGMLGTIPGYHERDISLFFLIFFSIFFAMIIGDAGYGLIFLIPALLGMRSGRKKTGKVPTAMVLLTVLSSCTVVWGAITGTWFGSQFLAELPPLKALTIPAIASFGSEESSQVIKFICFVLGTIHLSIAHIWNFMTEVKKKPMIRAFAQLGWLSMVLGLFYLVLNLVLDAEKFPMPTYSIYMIIGGLAAVFLFGQQEGNFIKGVLKGIGGFLTTFLDSISAFSDIISYIRLFAVGLATVEIAKSFNAMASGLGNDVVGIIGSVLILLLGHGLNLAMGALSVIVHGIRLNVLEFSGHLGMEWTGVAYDPFRKKETK</sequence>
<protein>
    <submittedName>
        <fullName evidence="10">V-type ATPase 116 kDa subunit</fullName>
    </submittedName>
</protein>
<accession>E1R3D9</accession>
<evidence type="ECO:0000256" key="9">
    <source>
        <dbReference type="SAM" id="Phobius"/>
    </source>
</evidence>
<dbReference type="PANTHER" id="PTHR11629">
    <property type="entry name" value="VACUOLAR PROTON ATPASES"/>
    <property type="match status" value="1"/>
</dbReference>
<evidence type="ECO:0000256" key="4">
    <source>
        <dbReference type="ARBA" id="ARBA00022692"/>
    </source>
</evidence>
<keyword evidence="8" id="KW-0175">Coiled coil</keyword>
<feature type="transmembrane region" description="Helical" evidence="9">
    <location>
        <begin position="468"/>
        <end position="486"/>
    </location>
</feature>
<feature type="transmembrane region" description="Helical" evidence="9">
    <location>
        <begin position="551"/>
        <end position="575"/>
    </location>
</feature>
<dbReference type="HOGENOM" id="CLU_025558_1_1_12"/>
<comment type="subcellular location">
    <subcellularLocation>
        <location evidence="1">Membrane</location>
        <topology evidence="1">Multi-pass membrane protein</topology>
    </subcellularLocation>
</comment>
<name>E1R3D9_SEDSS</name>
<evidence type="ECO:0000313" key="10">
    <source>
        <dbReference type="EMBL" id="ADK81570.1"/>
    </source>
</evidence>
<evidence type="ECO:0000256" key="1">
    <source>
        <dbReference type="ARBA" id="ARBA00004141"/>
    </source>
</evidence>
<feature type="transmembrane region" description="Helical" evidence="9">
    <location>
        <begin position="309"/>
        <end position="338"/>
    </location>
</feature>
<reference evidence="10 11" key="1">
    <citation type="journal article" date="2010" name="Stand. Genomic Sci.">
        <title>Complete genome sequence of Spirochaeta smaragdinae type strain (SEBR 4228).</title>
        <authorList>
            <person name="Mavromatis K."/>
            <person name="Yasawong M."/>
            <person name="Chertkov O."/>
            <person name="Lapidus A."/>
            <person name="Lucas S."/>
            <person name="Nolan M."/>
            <person name="Del Rio T.G."/>
            <person name="Tice H."/>
            <person name="Cheng J.F."/>
            <person name="Pitluck S."/>
            <person name="Liolios K."/>
            <person name="Ivanova N."/>
            <person name="Tapia R."/>
            <person name="Han C."/>
            <person name="Bruce D."/>
            <person name="Goodwin L."/>
            <person name="Pati A."/>
            <person name="Chen A."/>
            <person name="Palaniappan K."/>
            <person name="Land M."/>
            <person name="Hauser L."/>
            <person name="Chang Y.J."/>
            <person name="Jeffries C.D."/>
            <person name="Detter J.C."/>
            <person name="Rohde M."/>
            <person name="Brambilla E."/>
            <person name="Spring S."/>
            <person name="Goker M."/>
            <person name="Sikorski J."/>
            <person name="Woyke T."/>
            <person name="Bristow J."/>
            <person name="Eisen J.A."/>
            <person name="Markowitz V."/>
            <person name="Hugenholtz P."/>
            <person name="Klenk H.P."/>
            <person name="Kyrpides N.C."/>
        </authorList>
    </citation>
    <scope>NUCLEOTIDE SEQUENCE [LARGE SCALE GENOMIC DNA]</scope>
    <source>
        <strain evidence="11">DSM 11293 / JCM 15392 / SEBR 4228</strain>
    </source>
</reference>
<dbReference type="eggNOG" id="COG1269">
    <property type="taxonomic scope" value="Bacteria"/>
</dbReference>
<dbReference type="AlphaFoldDB" id="E1R3D9"/>
<evidence type="ECO:0000256" key="5">
    <source>
        <dbReference type="ARBA" id="ARBA00022989"/>
    </source>
</evidence>
<evidence type="ECO:0000256" key="2">
    <source>
        <dbReference type="ARBA" id="ARBA00009904"/>
    </source>
</evidence>
<feature type="transmembrane region" description="Helical" evidence="9">
    <location>
        <begin position="507"/>
        <end position="531"/>
    </location>
</feature>
<evidence type="ECO:0000256" key="7">
    <source>
        <dbReference type="ARBA" id="ARBA00023136"/>
    </source>
</evidence>
<gene>
    <name evidence="10" type="ordered locus">Spirs_2456</name>
</gene>
<evidence type="ECO:0000256" key="8">
    <source>
        <dbReference type="SAM" id="Coils"/>
    </source>
</evidence>
<dbReference type="KEGG" id="ssm:Spirs_2456"/>
<feature type="transmembrane region" description="Helical" evidence="9">
    <location>
        <begin position="405"/>
        <end position="426"/>
    </location>
</feature>
<organism evidence="10 11">
    <name type="scientific">Sediminispirochaeta smaragdinae (strain DSM 11293 / JCM 15392 / SEBR 4228)</name>
    <name type="common">Spirochaeta smaragdinae</name>
    <dbReference type="NCBI Taxonomy" id="573413"/>
    <lineage>
        <taxon>Bacteria</taxon>
        <taxon>Pseudomonadati</taxon>
        <taxon>Spirochaetota</taxon>
        <taxon>Spirochaetia</taxon>
        <taxon>Spirochaetales</taxon>
        <taxon>Spirochaetaceae</taxon>
        <taxon>Sediminispirochaeta</taxon>
    </lineage>
</organism>
<keyword evidence="7 9" id="KW-0472">Membrane</keyword>
<dbReference type="GO" id="GO:0046961">
    <property type="term" value="F:proton-transporting ATPase activity, rotational mechanism"/>
    <property type="evidence" value="ECO:0007669"/>
    <property type="project" value="InterPro"/>
</dbReference>
<keyword evidence="5 9" id="KW-1133">Transmembrane helix</keyword>
<comment type="similarity">
    <text evidence="2">Belongs to the V-ATPase 116 kDa subunit family.</text>
</comment>
<evidence type="ECO:0000256" key="6">
    <source>
        <dbReference type="ARBA" id="ARBA00023065"/>
    </source>
</evidence>
<feature type="transmembrane region" description="Helical" evidence="9">
    <location>
        <begin position="438"/>
        <end position="456"/>
    </location>
</feature>
<dbReference type="GO" id="GO:0007035">
    <property type="term" value="P:vacuolar acidification"/>
    <property type="evidence" value="ECO:0007669"/>
    <property type="project" value="TreeGrafter"/>
</dbReference>
<keyword evidence="6" id="KW-0406">Ion transport</keyword>
<dbReference type="GO" id="GO:0033179">
    <property type="term" value="C:proton-transporting V-type ATPase, V0 domain"/>
    <property type="evidence" value="ECO:0007669"/>
    <property type="project" value="InterPro"/>
</dbReference>
<keyword evidence="3" id="KW-0813">Transport</keyword>
<dbReference type="STRING" id="573413.Spirs_2456"/>
<dbReference type="Proteomes" id="UP000002318">
    <property type="component" value="Chromosome"/>
</dbReference>
<keyword evidence="4 9" id="KW-0812">Transmembrane</keyword>